<keyword evidence="2" id="KW-0863">Zinc-finger</keyword>
<dbReference type="Proteomes" id="UP001321473">
    <property type="component" value="Unassembled WGS sequence"/>
</dbReference>
<organism evidence="4 5">
    <name type="scientific">Amblyomma americanum</name>
    <name type="common">Lone star tick</name>
    <dbReference type="NCBI Taxonomy" id="6943"/>
    <lineage>
        <taxon>Eukaryota</taxon>
        <taxon>Metazoa</taxon>
        <taxon>Ecdysozoa</taxon>
        <taxon>Arthropoda</taxon>
        <taxon>Chelicerata</taxon>
        <taxon>Arachnida</taxon>
        <taxon>Acari</taxon>
        <taxon>Parasitiformes</taxon>
        <taxon>Ixodida</taxon>
        <taxon>Ixodoidea</taxon>
        <taxon>Ixodidae</taxon>
        <taxon>Amblyomminae</taxon>
        <taxon>Amblyomma</taxon>
    </lineage>
</organism>
<reference evidence="4 5" key="1">
    <citation type="journal article" date="2023" name="Arcadia Sci">
        <title>De novo assembly of a long-read Amblyomma americanum tick genome.</title>
        <authorList>
            <person name="Chou S."/>
            <person name="Poskanzer K.E."/>
            <person name="Rollins M."/>
            <person name="Thuy-Boun P.S."/>
        </authorList>
    </citation>
    <scope>NUCLEOTIDE SEQUENCE [LARGE SCALE GENOMIC DNA]</scope>
    <source>
        <strain evidence="4">F_SG_1</strain>
        <tissue evidence="4">Salivary glands</tissue>
    </source>
</reference>
<dbReference type="InterPro" id="IPR013083">
    <property type="entry name" value="Znf_RING/FYVE/PHD"/>
</dbReference>
<proteinExistence type="predicted"/>
<dbReference type="GO" id="GO:0009898">
    <property type="term" value="C:cytoplasmic side of plasma membrane"/>
    <property type="evidence" value="ECO:0007669"/>
    <property type="project" value="TreeGrafter"/>
</dbReference>
<dbReference type="PANTHER" id="PTHR10131">
    <property type="entry name" value="TNF RECEPTOR ASSOCIATED FACTOR"/>
    <property type="match status" value="1"/>
</dbReference>
<dbReference type="PROSITE" id="PS00518">
    <property type="entry name" value="ZF_RING_1"/>
    <property type="match status" value="1"/>
</dbReference>
<evidence type="ECO:0000256" key="1">
    <source>
        <dbReference type="ARBA" id="ARBA00022723"/>
    </source>
</evidence>
<evidence type="ECO:0000256" key="2">
    <source>
        <dbReference type="ARBA" id="ARBA00022771"/>
    </source>
</evidence>
<dbReference type="SUPFAM" id="SSF49599">
    <property type="entry name" value="TRAF domain-like"/>
    <property type="match status" value="1"/>
</dbReference>
<name>A0AAQ4FMG1_AMBAM</name>
<dbReference type="SUPFAM" id="SSF57850">
    <property type="entry name" value="RING/U-box"/>
    <property type="match status" value="1"/>
</dbReference>
<dbReference type="InterPro" id="IPR017907">
    <property type="entry name" value="Znf_RING_CS"/>
</dbReference>
<evidence type="ECO:0000256" key="3">
    <source>
        <dbReference type="ARBA" id="ARBA00022833"/>
    </source>
</evidence>
<keyword evidence="1" id="KW-0479">Metal-binding</keyword>
<evidence type="ECO:0000313" key="4">
    <source>
        <dbReference type="EMBL" id="KAK8788464.1"/>
    </source>
</evidence>
<keyword evidence="3" id="KW-0862">Zinc</keyword>
<protein>
    <submittedName>
        <fullName evidence="4">Uncharacterized protein</fullName>
    </submittedName>
</protein>
<accession>A0AAQ4FMG1</accession>
<dbReference type="GO" id="GO:0005164">
    <property type="term" value="F:tumor necrosis factor receptor binding"/>
    <property type="evidence" value="ECO:0007669"/>
    <property type="project" value="TreeGrafter"/>
</dbReference>
<keyword evidence="5" id="KW-1185">Reference proteome</keyword>
<dbReference type="AlphaFoldDB" id="A0AAQ4FMG1"/>
<dbReference type="GO" id="GO:0043122">
    <property type="term" value="P:regulation of canonical NF-kappaB signal transduction"/>
    <property type="evidence" value="ECO:0007669"/>
    <property type="project" value="TreeGrafter"/>
</dbReference>
<dbReference type="PANTHER" id="PTHR10131:SF138">
    <property type="entry name" value="RE66324P"/>
    <property type="match status" value="1"/>
</dbReference>
<dbReference type="EMBL" id="JARKHS020000767">
    <property type="protein sequence ID" value="KAK8788464.1"/>
    <property type="molecule type" value="Genomic_DNA"/>
</dbReference>
<sequence>MEENHSSREGECWYVFKGFAFGLNHRPIKLTERVDSVYVCVACEQLPASYTRLQCGHNMCDDCLGMAMDSSVLFGEDCADAYGTCPADGVKILQSGLRTVHMPFDIVTSMRAHCFNVEHGCPYQATLQDVHEHFELYCRFHPLSCRYCRRQDILTKDIVTHLRSCRGGRSSGEKA</sequence>
<dbReference type="GO" id="GO:0008270">
    <property type="term" value="F:zinc ion binding"/>
    <property type="evidence" value="ECO:0007669"/>
    <property type="project" value="UniProtKB-KW"/>
</dbReference>
<comment type="caution">
    <text evidence="4">The sequence shown here is derived from an EMBL/GenBank/DDBJ whole genome shotgun (WGS) entry which is preliminary data.</text>
</comment>
<gene>
    <name evidence="4" type="ORF">V5799_021766</name>
</gene>
<dbReference type="Gene3D" id="3.30.40.10">
    <property type="entry name" value="Zinc/RING finger domain, C3HC4 (zinc finger)"/>
    <property type="match status" value="2"/>
</dbReference>
<evidence type="ECO:0000313" key="5">
    <source>
        <dbReference type="Proteomes" id="UP001321473"/>
    </source>
</evidence>